<dbReference type="PANTHER" id="PTHR40114">
    <property type="entry name" value="SLR0698 PROTEIN"/>
    <property type="match status" value="1"/>
</dbReference>
<dbReference type="SUPFAM" id="SSF55154">
    <property type="entry name" value="CYTH-like phosphatases"/>
    <property type="match status" value="1"/>
</dbReference>
<dbReference type="InterPro" id="IPR012042">
    <property type="entry name" value="NeuTTM/CthTTM-like"/>
</dbReference>
<dbReference type="InterPro" id="IPR023577">
    <property type="entry name" value="CYTH_domain"/>
</dbReference>
<dbReference type="Pfam" id="PF01928">
    <property type="entry name" value="CYTH"/>
    <property type="match status" value="1"/>
</dbReference>
<dbReference type="SMART" id="SM01118">
    <property type="entry name" value="CYTH"/>
    <property type="match status" value="1"/>
</dbReference>
<dbReference type="AlphaFoldDB" id="A0A3B0WW08"/>
<protein>
    <recommendedName>
        <fullName evidence="1">CYTH domain-containing protein</fullName>
    </recommendedName>
</protein>
<name>A0A3B0WW08_9ZZZZ</name>
<dbReference type="PROSITE" id="PS51707">
    <property type="entry name" value="CYTH"/>
    <property type="match status" value="1"/>
</dbReference>
<reference evidence="2" key="1">
    <citation type="submission" date="2018-06" db="EMBL/GenBank/DDBJ databases">
        <authorList>
            <person name="Zhirakovskaya E."/>
        </authorList>
    </citation>
    <scope>NUCLEOTIDE SEQUENCE</scope>
</reference>
<gene>
    <name evidence="2" type="ORF">MNBD_GAMMA08-1569</name>
</gene>
<evidence type="ECO:0000313" key="2">
    <source>
        <dbReference type="EMBL" id="VAW59651.1"/>
    </source>
</evidence>
<accession>A0A3B0WW08</accession>
<dbReference type="InterPro" id="IPR033469">
    <property type="entry name" value="CYTH-like_dom_sf"/>
</dbReference>
<organism evidence="2">
    <name type="scientific">hydrothermal vent metagenome</name>
    <dbReference type="NCBI Taxonomy" id="652676"/>
    <lineage>
        <taxon>unclassified sequences</taxon>
        <taxon>metagenomes</taxon>
        <taxon>ecological metagenomes</taxon>
    </lineage>
</organism>
<dbReference type="PIRSF" id="PIRSF016487">
    <property type="entry name" value="CYTH_UCP016487"/>
    <property type="match status" value="1"/>
</dbReference>
<sequence>MPIEIERKFLLADDSWRNAVDTSYRIRQGYMGEMDKASVRIRVQGDKANINIKSATLSMRRMEYEYAIPLNEAQEMLDQLCKQPQVDKTRYIVEQGKHKWEIDEFYGDNDGLLVAEIELSDEAEAFEKPAWIGEEVTEDPRYYNVNLIKQPFKCW</sequence>
<dbReference type="CDD" id="cd07891">
    <property type="entry name" value="CYTH-like_CthTTM-like_1"/>
    <property type="match status" value="1"/>
</dbReference>
<evidence type="ECO:0000259" key="1">
    <source>
        <dbReference type="PROSITE" id="PS51707"/>
    </source>
</evidence>
<proteinExistence type="predicted"/>
<dbReference type="EMBL" id="UOFH01000093">
    <property type="protein sequence ID" value="VAW59651.1"/>
    <property type="molecule type" value="Genomic_DNA"/>
</dbReference>
<dbReference type="Gene3D" id="2.40.320.10">
    <property type="entry name" value="Hypothetical Protein Pfu-838710-001"/>
    <property type="match status" value="1"/>
</dbReference>
<dbReference type="PANTHER" id="PTHR40114:SF1">
    <property type="entry name" value="SLR0698 PROTEIN"/>
    <property type="match status" value="1"/>
</dbReference>
<feature type="domain" description="CYTH" evidence="1">
    <location>
        <begin position="2"/>
        <end position="149"/>
    </location>
</feature>